<protein>
    <recommendedName>
        <fullName evidence="6">Tr-type G domain-containing protein</fullName>
    </recommendedName>
</protein>
<dbReference type="GO" id="GO:0003924">
    <property type="term" value="F:GTPase activity"/>
    <property type="evidence" value="ECO:0007669"/>
    <property type="project" value="InterPro"/>
</dbReference>
<dbReference type="Pfam" id="PF14492">
    <property type="entry name" value="EFG_III"/>
    <property type="match status" value="1"/>
</dbReference>
<dbReference type="InterPro" id="IPR041095">
    <property type="entry name" value="EFG_II"/>
</dbReference>
<feature type="compositionally biased region" description="Acidic residues" evidence="5">
    <location>
        <begin position="926"/>
        <end position="936"/>
    </location>
</feature>
<dbReference type="GO" id="GO:0032543">
    <property type="term" value="P:mitochondrial translation"/>
    <property type="evidence" value="ECO:0007669"/>
    <property type="project" value="TreeGrafter"/>
</dbReference>
<dbReference type="SUPFAM" id="SSF54211">
    <property type="entry name" value="Ribosomal protein S5 domain 2-like"/>
    <property type="match status" value="1"/>
</dbReference>
<proteinExistence type="predicted"/>
<evidence type="ECO:0000256" key="1">
    <source>
        <dbReference type="ARBA" id="ARBA00022741"/>
    </source>
</evidence>
<dbReference type="InterPro" id="IPR020568">
    <property type="entry name" value="Ribosomal_Su5_D2-typ_SF"/>
</dbReference>
<dbReference type="InParanoid" id="A0A0G4GA68"/>
<dbReference type="PhylomeDB" id="A0A0G4GA68"/>
<feature type="region of interest" description="Disordered" evidence="5">
    <location>
        <begin position="657"/>
        <end position="695"/>
    </location>
</feature>
<feature type="region of interest" description="Disordered" evidence="5">
    <location>
        <begin position="909"/>
        <end position="995"/>
    </location>
</feature>
<feature type="region of interest" description="Disordered" evidence="5">
    <location>
        <begin position="388"/>
        <end position="410"/>
    </location>
</feature>
<dbReference type="InterPro" id="IPR035649">
    <property type="entry name" value="EFG_V"/>
</dbReference>
<dbReference type="Gene3D" id="3.30.70.870">
    <property type="entry name" value="Elongation Factor G (Translational Gtpase), domain 3"/>
    <property type="match status" value="1"/>
</dbReference>
<feature type="compositionally biased region" description="Basic and acidic residues" evidence="5">
    <location>
        <begin position="971"/>
        <end position="995"/>
    </location>
</feature>
<feature type="region of interest" description="Disordered" evidence="5">
    <location>
        <begin position="48"/>
        <end position="83"/>
    </location>
</feature>
<dbReference type="VEuPathDB" id="CryptoDB:Vbra_9817"/>
<dbReference type="InterPro" id="IPR005225">
    <property type="entry name" value="Small_GTP-bd"/>
</dbReference>
<dbReference type="SUPFAM" id="SSF50447">
    <property type="entry name" value="Translation proteins"/>
    <property type="match status" value="1"/>
</dbReference>
<name>A0A0G4GA68_VITBC</name>
<keyword evidence="2" id="KW-0648">Protein biosynthesis</keyword>
<evidence type="ECO:0000256" key="2">
    <source>
        <dbReference type="ARBA" id="ARBA00022917"/>
    </source>
</evidence>
<feature type="domain" description="Tr-type G" evidence="6">
    <location>
        <begin position="86"/>
        <end position="384"/>
    </location>
</feature>
<dbReference type="SUPFAM" id="SSF52540">
    <property type="entry name" value="P-loop containing nucleoside triphosphate hydrolases"/>
    <property type="match status" value="1"/>
</dbReference>
<gene>
    <name evidence="7" type="ORF">Vbra_9817</name>
</gene>
<dbReference type="InterPro" id="IPR000795">
    <property type="entry name" value="T_Tr_GTP-bd_dom"/>
</dbReference>
<dbReference type="Gene3D" id="2.40.30.10">
    <property type="entry name" value="Translation factors"/>
    <property type="match status" value="1"/>
</dbReference>
<dbReference type="PROSITE" id="PS51722">
    <property type="entry name" value="G_TR_2"/>
    <property type="match status" value="1"/>
</dbReference>
<sequence length="995" mass="108624">MAGCFSRLRWFPQHLSPSSSRAIKVPPPLHRHANRFLATAAAAAPSASAVDSSSLPPQAAGPQTQTAASAAPPPPPPPQSDSEFLPRLRNIGIFAHIDAGKTTTTESILYNAQVIHTRGAVDEGTAVMDFMEQERAHGITIQSAATTFIWQDCKINLIDTPGHVDFTAEVARAVRVLDGAVVVLDGQRGVEPQTENVWRQASEAMLPRVLFVNKMDKPDANLEYSVSSVSSRFGCRPVVLVASVPFDSGPVDALVDLFDFQAYRYEATGVLNRTRRADTPLPKQWDTSQQIPDALAPFKITQIALQRLVDQRVELLETVADLDDEFAELYLMSDSSPPREKFDQAVRRITLKHKGVPVYCGSALRDWGVDLLLNGVVTCLPSPLDRTPPRVRPYNPTTHLSVSGERDRDKDNRLKVKGLVSALPTCIGNDQRVLVQTNVSPCALAFKVMSDKKGGQLVFCRVYSGVLRERQHLYNATRGVKEAITRIFRAHADRFDKTNALAAGDIGVLQGCRQTLTGDTLHALTKPVEQSFYVLEHTGTEWDPQPVAFAAFETENAKDEERLQVALRELTLEDPSLQFHTDVQTGQYLMWGLGELHLQIVKERLVADCGLSVKMGKVEVGYKEYLEEPASGSLVDQLTQGNRAASVEISLRLEPLPLPDPYELREPPTSTSPSPSPSPSDDTTSTQASSADEHGADVAAEISMAPLSEAAYASQVSVEVSPLSRESLIDVPGDALEAAEKTLSDALSSGPLLGYPMVSLQATVDSIKWNQFSTIGAVRSCAAKLFRSLVKGRSVSLLEPLMKVEVVTPDTHLGSILSELTSFRRGHIVSVSTYEDPLASRKTTTTASSSRSDAVRLSKINAVVPLSTLEGYSAVLRSNSRGTAHFTMTPHGYAPVPEDLEEQILTEARGLRSLGLPSEREREREEAAEEGEEGEEGEGKVEEGMVYLEGEEHGTVIVEEDEQLKWSSKALHQDTHPERTEGHGKAHGRSSERKL</sequence>
<dbReference type="Pfam" id="PF22042">
    <property type="entry name" value="EF-G_D2"/>
    <property type="match status" value="1"/>
</dbReference>
<dbReference type="SUPFAM" id="SSF54980">
    <property type="entry name" value="EF-G C-terminal domain-like"/>
    <property type="match status" value="2"/>
</dbReference>
<feature type="compositionally biased region" description="Low complexity" evidence="5">
    <location>
        <begin position="667"/>
        <end position="686"/>
    </location>
</feature>
<dbReference type="OrthoDB" id="198619at2759"/>
<evidence type="ECO:0000256" key="4">
    <source>
        <dbReference type="ARBA" id="ARBA00023134"/>
    </source>
</evidence>
<dbReference type="Proteomes" id="UP000041254">
    <property type="component" value="Unassembled WGS sequence"/>
</dbReference>
<dbReference type="InterPro" id="IPR000640">
    <property type="entry name" value="EFG_V-like"/>
</dbReference>
<dbReference type="STRING" id="1169540.A0A0G4GA68"/>
<dbReference type="NCBIfam" id="TIGR00231">
    <property type="entry name" value="small_GTP"/>
    <property type="match status" value="1"/>
</dbReference>
<dbReference type="EMBL" id="CDMY01000603">
    <property type="protein sequence ID" value="CEM25773.1"/>
    <property type="molecule type" value="Genomic_DNA"/>
</dbReference>
<dbReference type="PRINTS" id="PR00315">
    <property type="entry name" value="ELONGATNFCT"/>
</dbReference>
<keyword evidence="8" id="KW-1185">Reference proteome</keyword>
<feature type="compositionally biased region" description="Low complexity" evidence="5">
    <location>
        <begin position="48"/>
        <end position="70"/>
    </location>
</feature>
<dbReference type="InterPro" id="IPR009000">
    <property type="entry name" value="Transl_B-barrel_sf"/>
</dbReference>
<keyword evidence="1" id="KW-0547">Nucleotide-binding</keyword>
<dbReference type="InterPro" id="IPR009022">
    <property type="entry name" value="EFG_III"/>
</dbReference>
<dbReference type="Pfam" id="PF00679">
    <property type="entry name" value="EFG_C"/>
    <property type="match status" value="1"/>
</dbReference>
<keyword evidence="4" id="KW-0342">GTP-binding</keyword>
<keyword evidence="3" id="KW-0496">Mitochondrion</keyword>
<dbReference type="Gene3D" id="3.40.50.300">
    <property type="entry name" value="P-loop containing nucleotide triphosphate hydrolases"/>
    <property type="match status" value="1"/>
</dbReference>
<dbReference type="InterPro" id="IPR053905">
    <property type="entry name" value="EF-G-like_DII"/>
</dbReference>
<organism evidence="7 8">
    <name type="scientific">Vitrella brassicaformis (strain CCMP3155)</name>
    <dbReference type="NCBI Taxonomy" id="1169540"/>
    <lineage>
        <taxon>Eukaryota</taxon>
        <taxon>Sar</taxon>
        <taxon>Alveolata</taxon>
        <taxon>Colpodellida</taxon>
        <taxon>Vitrellaceae</taxon>
        <taxon>Vitrella</taxon>
    </lineage>
</organism>
<dbReference type="CDD" id="cd16262">
    <property type="entry name" value="EFG_III"/>
    <property type="match status" value="1"/>
</dbReference>
<reference evidence="7 8" key="1">
    <citation type="submission" date="2014-11" db="EMBL/GenBank/DDBJ databases">
        <authorList>
            <person name="Zhu J."/>
            <person name="Qi W."/>
            <person name="Song R."/>
        </authorList>
    </citation>
    <scope>NUCLEOTIDE SEQUENCE [LARGE SCALE GENOMIC DNA]</scope>
</reference>
<dbReference type="SMART" id="SM00838">
    <property type="entry name" value="EFG_C"/>
    <property type="match status" value="1"/>
</dbReference>
<dbReference type="CDD" id="cd03713">
    <property type="entry name" value="EFG_mtEFG_C"/>
    <property type="match status" value="1"/>
</dbReference>
<accession>A0A0G4GA68</accession>
<dbReference type="Gene3D" id="3.30.230.10">
    <property type="match status" value="1"/>
</dbReference>
<evidence type="ECO:0000259" key="6">
    <source>
        <dbReference type="PROSITE" id="PS51722"/>
    </source>
</evidence>
<dbReference type="GO" id="GO:0005525">
    <property type="term" value="F:GTP binding"/>
    <property type="evidence" value="ECO:0007669"/>
    <property type="project" value="UniProtKB-KW"/>
</dbReference>
<evidence type="ECO:0000313" key="8">
    <source>
        <dbReference type="Proteomes" id="UP000041254"/>
    </source>
</evidence>
<dbReference type="InterPro" id="IPR035647">
    <property type="entry name" value="EFG_III/V"/>
</dbReference>
<dbReference type="InterPro" id="IPR014721">
    <property type="entry name" value="Ribsml_uS5_D2-typ_fold_subgr"/>
</dbReference>
<dbReference type="Pfam" id="PF00009">
    <property type="entry name" value="GTP_EFTU"/>
    <property type="match status" value="1"/>
</dbReference>
<dbReference type="Gene3D" id="3.30.70.240">
    <property type="match status" value="1"/>
</dbReference>
<dbReference type="GO" id="GO:0032790">
    <property type="term" value="P:ribosome disassembly"/>
    <property type="evidence" value="ECO:0007669"/>
    <property type="project" value="TreeGrafter"/>
</dbReference>
<dbReference type="GO" id="GO:0005759">
    <property type="term" value="C:mitochondrial matrix"/>
    <property type="evidence" value="ECO:0007669"/>
    <property type="project" value="UniProtKB-ARBA"/>
</dbReference>
<evidence type="ECO:0000256" key="5">
    <source>
        <dbReference type="SAM" id="MobiDB-lite"/>
    </source>
</evidence>
<dbReference type="PANTHER" id="PTHR43261:SF1">
    <property type="entry name" value="RIBOSOME-RELEASING FACTOR 2, MITOCHONDRIAL"/>
    <property type="match status" value="1"/>
</dbReference>
<evidence type="ECO:0000313" key="7">
    <source>
        <dbReference type="EMBL" id="CEM25773.1"/>
    </source>
</evidence>
<dbReference type="FunFam" id="3.40.50.300:FF:000514">
    <property type="entry name" value="Ribosome-releasing factor 2, mitochondrial"/>
    <property type="match status" value="1"/>
</dbReference>
<dbReference type="PANTHER" id="PTHR43261">
    <property type="entry name" value="TRANSLATION ELONGATION FACTOR G-RELATED"/>
    <property type="match status" value="1"/>
</dbReference>
<evidence type="ECO:0000256" key="3">
    <source>
        <dbReference type="ARBA" id="ARBA00023128"/>
    </source>
</evidence>
<dbReference type="AlphaFoldDB" id="A0A0G4GA68"/>
<dbReference type="InterPro" id="IPR027417">
    <property type="entry name" value="P-loop_NTPase"/>
</dbReference>
<dbReference type="OMA" id="CEMQDMQ"/>